<dbReference type="EMBL" id="CAACVJ010000052">
    <property type="protein sequence ID" value="VEP12363.1"/>
    <property type="molecule type" value="Genomic_DNA"/>
</dbReference>
<reference evidence="1 2" key="1">
    <citation type="submission" date="2019-01" db="EMBL/GenBank/DDBJ databases">
        <authorList>
            <person name="Brito A."/>
        </authorList>
    </citation>
    <scope>NUCLEOTIDE SEQUENCE [LARGE SCALE GENOMIC DNA]</scope>
    <source>
        <strain evidence="1">1</strain>
    </source>
</reference>
<evidence type="ECO:0000313" key="1">
    <source>
        <dbReference type="EMBL" id="VEP12363.1"/>
    </source>
</evidence>
<name>A0A563VM02_9CYAN</name>
<organism evidence="1 2">
    <name type="scientific">Hyella patelloides LEGE 07179</name>
    <dbReference type="NCBI Taxonomy" id="945734"/>
    <lineage>
        <taxon>Bacteria</taxon>
        <taxon>Bacillati</taxon>
        <taxon>Cyanobacteriota</taxon>
        <taxon>Cyanophyceae</taxon>
        <taxon>Pleurocapsales</taxon>
        <taxon>Hyellaceae</taxon>
        <taxon>Hyella</taxon>
    </lineage>
</organism>
<accession>A0A563VM02</accession>
<evidence type="ECO:0000313" key="2">
    <source>
        <dbReference type="Proteomes" id="UP000320055"/>
    </source>
</evidence>
<gene>
    <name evidence="1" type="ORF">H1P_1450019</name>
</gene>
<proteinExistence type="predicted"/>
<sequence>MIFQLVSKFSLVTKHFERMRNEDKVLKLMSIRDKLRLTVSGQLLSIVPLFHHVSSRYCHTN</sequence>
<dbReference type="AlphaFoldDB" id="A0A563VM02"/>
<dbReference type="Proteomes" id="UP000320055">
    <property type="component" value="Unassembled WGS sequence"/>
</dbReference>
<keyword evidence="2" id="KW-1185">Reference proteome</keyword>
<protein>
    <submittedName>
        <fullName evidence="1">Uncharacterized protein</fullName>
    </submittedName>
</protein>